<evidence type="ECO:0000313" key="5">
    <source>
        <dbReference type="Proteomes" id="UP001519287"/>
    </source>
</evidence>
<evidence type="ECO:0000256" key="2">
    <source>
        <dbReference type="PROSITE-ProRule" id="PRU00703"/>
    </source>
</evidence>
<reference evidence="4 5" key="1">
    <citation type="submission" date="2021-03" db="EMBL/GenBank/DDBJ databases">
        <title>Genomic Encyclopedia of Type Strains, Phase IV (KMG-IV): sequencing the most valuable type-strain genomes for metagenomic binning, comparative biology and taxonomic classification.</title>
        <authorList>
            <person name="Goeker M."/>
        </authorList>
    </citation>
    <scope>NUCLEOTIDE SEQUENCE [LARGE SCALE GENOMIC DNA]</scope>
    <source>
        <strain evidence="4 5">DSM 26048</strain>
    </source>
</reference>
<keyword evidence="5" id="KW-1185">Reference proteome</keyword>
<dbReference type="Gene3D" id="3.10.129.10">
    <property type="entry name" value="Hotdog Thioesterase"/>
    <property type="match status" value="1"/>
</dbReference>
<gene>
    <name evidence="4" type="ORF">J2Z66_007778</name>
</gene>
<organism evidence="4 5">
    <name type="scientific">Paenibacillus eucommiae</name>
    <dbReference type="NCBI Taxonomy" id="1355755"/>
    <lineage>
        <taxon>Bacteria</taxon>
        <taxon>Bacillati</taxon>
        <taxon>Bacillota</taxon>
        <taxon>Bacilli</taxon>
        <taxon>Bacillales</taxon>
        <taxon>Paenibacillaceae</taxon>
        <taxon>Paenibacillus</taxon>
    </lineage>
</organism>
<comment type="caution">
    <text evidence="4">The sequence shown here is derived from an EMBL/GenBank/DDBJ whole genome shotgun (WGS) entry which is preliminary data.</text>
</comment>
<dbReference type="SUPFAM" id="SSF54631">
    <property type="entry name" value="CBS-domain pair"/>
    <property type="match status" value="1"/>
</dbReference>
<evidence type="ECO:0000259" key="3">
    <source>
        <dbReference type="PROSITE" id="PS51371"/>
    </source>
</evidence>
<dbReference type="Gene3D" id="3.40.1390.20">
    <property type="entry name" value="HprK N-terminal domain-like"/>
    <property type="match status" value="1"/>
</dbReference>
<dbReference type="InterPro" id="IPR000644">
    <property type="entry name" value="CBS_dom"/>
</dbReference>
<dbReference type="Gene3D" id="1.10.10.10">
    <property type="entry name" value="Winged helix-like DNA-binding domain superfamily/Winged helix DNA-binding domain"/>
    <property type="match status" value="1"/>
</dbReference>
<proteinExistence type="predicted"/>
<feature type="domain" description="CBS" evidence="3">
    <location>
        <begin position="203"/>
        <end position="263"/>
    </location>
</feature>
<keyword evidence="1 2" id="KW-0129">CBS domain</keyword>
<dbReference type="SUPFAM" id="SSF75138">
    <property type="entry name" value="HprK N-terminal domain-like"/>
    <property type="match status" value="1"/>
</dbReference>
<sequence length="443" mass="49211">MNPSKPELNTKHEQITKYIETLSAGTKLSVRQIAEDLGVSEGTAYRAIKEAGNIGLVSTKRRIGTIRIEKKEEPHQIDKLTFAEIVNVVEGVVLGGDSGIHKSLNQFVIGAMQLEAMLKYIEKGNLLIVGNRVQAHMCALSQGAGVLITGGFDTTPEVKQLADELELPIIGTAYDTFTVATMINRAMEDRLIKKKIMLVEDLIRKDIQVFSLTPDNTVKDMQKLVDETTHTRYPVVDENQVPIGMITTKDIIGAKPSQSIGTLMTPNPLMISSKTSVASAGHTMVWEGIELLPVIHTDRKMIGVISRKDVMKAMQYMQRQPQNAETFEVQICAGVEELRDPEGKLYFKGTVTPQMTNFEGMVSEGILSTLMIRAAYRTVQDHKKGDLILDSSSGYFLIPLQIDDEIEILPTIVEMSRRFCKIDMEIVSNGRRAARSMFTARIL</sequence>
<dbReference type="InterPro" id="IPR046342">
    <property type="entry name" value="CBS_dom_sf"/>
</dbReference>
<evidence type="ECO:0000313" key="4">
    <source>
        <dbReference type="EMBL" id="MBP1996134.1"/>
    </source>
</evidence>
<dbReference type="CDD" id="cd04596">
    <property type="entry name" value="CBS_pair_DRTGG_assoc"/>
    <property type="match status" value="1"/>
</dbReference>
<dbReference type="PANTHER" id="PTHR43080">
    <property type="entry name" value="CBS DOMAIN-CONTAINING PROTEIN CBSX3, MITOCHONDRIAL"/>
    <property type="match status" value="1"/>
</dbReference>
<dbReference type="InterPro" id="IPR029069">
    <property type="entry name" value="HotDog_dom_sf"/>
</dbReference>
<dbReference type="RefSeq" id="WP_209978268.1">
    <property type="nucleotide sequence ID" value="NZ_JAGGLB010000044.1"/>
</dbReference>
<dbReference type="InterPro" id="IPR010766">
    <property type="entry name" value="DRTGG"/>
</dbReference>
<protein>
    <submittedName>
        <fullName evidence="4">Transcriptional regulator</fullName>
    </submittedName>
</protein>
<dbReference type="Pfam" id="PF00571">
    <property type="entry name" value="CBS"/>
    <property type="match status" value="2"/>
</dbReference>
<dbReference type="InterPro" id="IPR036388">
    <property type="entry name" value="WH-like_DNA-bd_sf"/>
</dbReference>
<dbReference type="PANTHER" id="PTHR43080:SF2">
    <property type="entry name" value="CBS DOMAIN-CONTAINING PROTEIN"/>
    <property type="match status" value="1"/>
</dbReference>
<dbReference type="InterPro" id="IPR028979">
    <property type="entry name" value="Ser_kin/Pase_Hpr-like_N_sf"/>
</dbReference>
<dbReference type="InterPro" id="IPR051257">
    <property type="entry name" value="Diverse_CBS-Domain"/>
</dbReference>
<evidence type="ECO:0000256" key="1">
    <source>
        <dbReference type="ARBA" id="ARBA00023122"/>
    </source>
</evidence>
<dbReference type="Proteomes" id="UP001519287">
    <property type="component" value="Unassembled WGS sequence"/>
</dbReference>
<dbReference type="SMART" id="SM00116">
    <property type="entry name" value="CBS"/>
    <property type="match status" value="2"/>
</dbReference>
<dbReference type="InterPro" id="IPR036390">
    <property type="entry name" value="WH_DNA-bd_sf"/>
</dbReference>
<name>A0ABS4JBM2_9BACL</name>
<dbReference type="Gene3D" id="3.10.580.10">
    <property type="entry name" value="CBS-domain"/>
    <property type="match status" value="2"/>
</dbReference>
<accession>A0ABS4JBM2</accession>
<dbReference type="SUPFAM" id="SSF46785">
    <property type="entry name" value="Winged helix' DNA-binding domain"/>
    <property type="match status" value="1"/>
</dbReference>
<feature type="domain" description="CBS" evidence="3">
    <location>
        <begin position="264"/>
        <end position="325"/>
    </location>
</feature>
<dbReference type="EMBL" id="JAGGLB010000044">
    <property type="protein sequence ID" value="MBP1996134.1"/>
    <property type="molecule type" value="Genomic_DNA"/>
</dbReference>
<dbReference type="SUPFAM" id="SSF54637">
    <property type="entry name" value="Thioesterase/thiol ester dehydrase-isomerase"/>
    <property type="match status" value="1"/>
</dbReference>
<dbReference type="Pfam" id="PF07085">
    <property type="entry name" value="DRTGG"/>
    <property type="match status" value="1"/>
</dbReference>
<dbReference type="PROSITE" id="PS51371">
    <property type="entry name" value="CBS"/>
    <property type="match status" value="2"/>
</dbReference>